<feature type="region of interest" description="Disordered" evidence="1">
    <location>
        <begin position="320"/>
        <end position="341"/>
    </location>
</feature>
<feature type="compositionally biased region" description="Acidic residues" evidence="1">
    <location>
        <begin position="202"/>
        <end position="227"/>
    </location>
</feature>
<evidence type="ECO:0008006" key="4">
    <source>
        <dbReference type="Google" id="ProtNLM"/>
    </source>
</evidence>
<reference evidence="2" key="1">
    <citation type="submission" date="2022-07" db="EMBL/GenBank/DDBJ databases">
        <title>Gramela sediminis sp. nov., isolated from deep-sea sediment of the Indian Ocean.</title>
        <authorList>
            <person name="Shi H."/>
        </authorList>
    </citation>
    <scope>NUCLEOTIDE SEQUENCE</scope>
    <source>
        <strain evidence="2">GC03-9</strain>
    </source>
</reference>
<feature type="region of interest" description="Disordered" evidence="1">
    <location>
        <begin position="194"/>
        <end position="229"/>
    </location>
</feature>
<organism evidence="2 3">
    <name type="scientific">Christiangramia oceanisediminis</name>
    <dbReference type="NCBI Taxonomy" id="2920386"/>
    <lineage>
        <taxon>Bacteria</taxon>
        <taxon>Pseudomonadati</taxon>
        <taxon>Bacteroidota</taxon>
        <taxon>Flavobacteriia</taxon>
        <taxon>Flavobacteriales</taxon>
        <taxon>Flavobacteriaceae</taxon>
        <taxon>Christiangramia</taxon>
    </lineage>
</organism>
<evidence type="ECO:0000313" key="3">
    <source>
        <dbReference type="Proteomes" id="UP001155280"/>
    </source>
</evidence>
<evidence type="ECO:0000313" key="2">
    <source>
        <dbReference type="EMBL" id="MCP9200758.1"/>
    </source>
</evidence>
<dbReference type="GO" id="GO:0005509">
    <property type="term" value="F:calcium ion binding"/>
    <property type="evidence" value="ECO:0007669"/>
    <property type="project" value="InterPro"/>
</dbReference>
<sequence length="341" mass="37762">MKRLFLAISILIFLNSCDDGDLIVTSFDFEDSNLDFCNGPNKSVFYAVNSQDVFESFSLEINNSQLDLDEDGDLIPGDPSGAPVSIQLNNNNRVVYRIYNTSLPSGANNYFCSVVPPSSPQVIEEWVSGTGGTVTIRTLFADETGSADSDGDGLTNLEEGWNVELRDLPDTDSDGIPDYLDVDDDGDNVLTRVELTNGNDDPLNEDGYPDNDEDGIPNYLDEDDDGDGVPTRLEVTEENPENPSLFQTAEGIPNYLNPEQTQSFEHDEYINHNITRAYRYQVIIDDLSLTNQDGSGETIRYETYNLGSYAQGGVLFELCPSQDPECNDDETEEEPEGEEEN</sequence>
<protein>
    <recommendedName>
        <fullName evidence="4">Calcium-binding protein</fullName>
    </recommendedName>
</protein>
<dbReference type="Proteomes" id="UP001155280">
    <property type="component" value="Unassembled WGS sequence"/>
</dbReference>
<dbReference type="EMBL" id="JANCNS010000002">
    <property type="protein sequence ID" value="MCP9200758.1"/>
    <property type="molecule type" value="Genomic_DNA"/>
</dbReference>
<dbReference type="RefSeq" id="WP_241551514.1">
    <property type="nucleotide sequence ID" value="NZ_JANCNS010000002.1"/>
</dbReference>
<gene>
    <name evidence="2" type="ORF">MKO06_12630</name>
</gene>
<comment type="caution">
    <text evidence="2">The sequence shown here is derived from an EMBL/GenBank/DDBJ whole genome shotgun (WGS) entry which is preliminary data.</text>
</comment>
<proteinExistence type="predicted"/>
<dbReference type="InterPro" id="IPR028974">
    <property type="entry name" value="TSP_type-3_rpt"/>
</dbReference>
<feature type="compositionally biased region" description="Acidic residues" evidence="1">
    <location>
        <begin position="325"/>
        <end position="341"/>
    </location>
</feature>
<name>A0A9X2KYK0_9FLAO</name>
<accession>A0A9X2KYK0</accession>
<keyword evidence="3" id="KW-1185">Reference proteome</keyword>
<dbReference type="SUPFAM" id="SSF103647">
    <property type="entry name" value="TSP type-3 repeat"/>
    <property type="match status" value="1"/>
</dbReference>
<evidence type="ECO:0000256" key="1">
    <source>
        <dbReference type="SAM" id="MobiDB-lite"/>
    </source>
</evidence>
<dbReference type="AlphaFoldDB" id="A0A9X2KYK0"/>